<evidence type="ECO:0000313" key="2">
    <source>
        <dbReference type="EMBL" id="QVI23655.1"/>
    </source>
</evidence>
<accession>A0ABX8CYT9</accession>
<keyword evidence="1" id="KW-0732">Signal</keyword>
<protein>
    <recommendedName>
        <fullName evidence="4">Ig-like domain-containing protein</fullName>
    </recommendedName>
</protein>
<dbReference type="Proteomes" id="UP000683310">
    <property type="component" value="Chromosome"/>
</dbReference>
<feature type="chain" id="PRO_5045777049" description="Ig-like domain-containing protein" evidence="1">
    <location>
        <begin position="30"/>
        <end position="136"/>
    </location>
</feature>
<feature type="signal peptide" evidence="1">
    <location>
        <begin position="1"/>
        <end position="29"/>
    </location>
</feature>
<reference evidence="2 3" key="1">
    <citation type="submission" date="2021-04" db="EMBL/GenBank/DDBJ databases">
        <title>Nocardia tengchongensis.</title>
        <authorList>
            <person name="Zhuang k."/>
            <person name="Ran Y."/>
            <person name="Li W."/>
        </authorList>
    </citation>
    <scope>NUCLEOTIDE SEQUENCE [LARGE SCALE GENOMIC DNA]</scope>
    <source>
        <strain evidence="2 3">CFH S0057</strain>
    </source>
</reference>
<evidence type="ECO:0000256" key="1">
    <source>
        <dbReference type="SAM" id="SignalP"/>
    </source>
</evidence>
<organism evidence="2 3">
    <name type="scientific">Nocardia tengchongensis</name>
    <dbReference type="NCBI Taxonomy" id="2055889"/>
    <lineage>
        <taxon>Bacteria</taxon>
        <taxon>Bacillati</taxon>
        <taxon>Actinomycetota</taxon>
        <taxon>Actinomycetes</taxon>
        <taxon>Mycobacteriales</taxon>
        <taxon>Nocardiaceae</taxon>
        <taxon>Nocardia</taxon>
    </lineage>
</organism>
<proteinExistence type="predicted"/>
<sequence length="136" mass="13630">MKFLLTHRVSTLLATALAAAALATGAATAAPLTLDPVATPTDSGSSSASSSGSAMLNQYICESSGGTWVAAGSYCHAPFNPSARTIDPAPLTVAPVATPTGSSSSGSANMVLCRLTGQGDYWRSDYGCTNVPPFVS</sequence>
<keyword evidence="3" id="KW-1185">Reference proteome</keyword>
<evidence type="ECO:0008006" key="4">
    <source>
        <dbReference type="Google" id="ProtNLM"/>
    </source>
</evidence>
<dbReference type="EMBL" id="CP074371">
    <property type="protein sequence ID" value="QVI23655.1"/>
    <property type="molecule type" value="Genomic_DNA"/>
</dbReference>
<name>A0ABX8CYT9_9NOCA</name>
<gene>
    <name evidence="2" type="ORF">KHQ06_12870</name>
</gene>
<evidence type="ECO:0000313" key="3">
    <source>
        <dbReference type="Proteomes" id="UP000683310"/>
    </source>
</evidence>